<name>A0AAU8ABC3_9FIRM</name>
<accession>A0AAU8ABC3</accession>
<evidence type="ECO:0000256" key="2">
    <source>
        <dbReference type="RuleBase" id="RU362080"/>
    </source>
</evidence>
<evidence type="ECO:0000256" key="1">
    <source>
        <dbReference type="ARBA" id="ARBA00009981"/>
    </source>
</evidence>
<dbReference type="RefSeq" id="WP_353423983.1">
    <property type="nucleotide sequence ID" value="NZ_CP117826.1"/>
</dbReference>
<gene>
    <name evidence="3" type="ORF">PUP29_05750</name>
</gene>
<sequence length="82" mass="9272">MLNTNATNFRKNMFSLLEQTVKYNQPVQITTKDGNAVMISEEDYNGLMETMYLNSVPGLVDEIKAAAAEPLEECVPENEVEW</sequence>
<dbReference type="Gene3D" id="3.40.1620.10">
    <property type="entry name" value="YefM-like domain"/>
    <property type="match status" value="1"/>
</dbReference>
<comment type="function">
    <text evidence="2">Antitoxin component of a type II toxin-antitoxin (TA) system.</text>
</comment>
<dbReference type="Pfam" id="PF02604">
    <property type="entry name" value="PhdYeFM_antitox"/>
    <property type="match status" value="1"/>
</dbReference>
<proteinExistence type="inferred from homology"/>
<protein>
    <recommendedName>
        <fullName evidence="2">Antitoxin</fullName>
    </recommendedName>
</protein>
<reference evidence="3" key="1">
    <citation type="submission" date="2023-02" db="EMBL/GenBank/DDBJ databases">
        <title>Gut commensal Christensenella minuta modulates host metabolism via a new class of secondary bile acids.</title>
        <authorList>
            <person name="Liu C."/>
        </authorList>
    </citation>
    <scope>NUCLEOTIDE SEQUENCE</scope>
    <source>
        <strain evidence="3">CA70</strain>
    </source>
</reference>
<evidence type="ECO:0000313" key="3">
    <source>
        <dbReference type="EMBL" id="XCC63418.1"/>
    </source>
</evidence>
<dbReference type="InterPro" id="IPR006442">
    <property type="entry name" value="Antitoxin_Phd/YefM"/>
</dbReference>
<dbReference type="EMBL" id="CP117826">
    <property type="protein sequence ID" value="XCC63418.1"/>
    <property type="molecule type" value="Genomic_DNA"/>
</dbReference>
<dbReference type="SUPFAM" id="SSF143120">
    <property type="entry name" value="YefM-like"/>
    <property type="match status" value="1"/>
</dbReference>
<organism evidence="3">
    <name type="scientific">Christensenella massiliensis</name>
    <dbReference type="NCBI Taxonomy" id="1805714"/>
    <lineage>
        <taxon>Bacteria</taxon>
        <taxon>Bacillati</taxon>
        <taxon>Bacillota</taxon>
        <taxon>Clostridia</taxon>
        <taxon>Christensenellales</taxon>
        <taxon>Christensenellaceae</taxon>
        <taxon>Christensenella</taxon>
    </lineage>
</organism>
<dbReference type="InterPro" id="IPR036165">
    <property type="entry name" value="YefM-like_sf"/>
</dbReference>
<comment type="similarity">
    <text evidence="1 2">Belongs to the phD/YefM antitoxin family.</text>
</comment>
<dbReference type="AlphaFoldDB" id="A0AAU8ABC3"/>